<organism evidence="1 2">
    <name type="scientific">Artomyces pyxidatus</name>
    <dbReference type="NCBI Taxonomy" id="48021"/>
    <lineage>
        <taxon>Eukaryota</taxon>
        <taxon>Fungi</taxon>
        <taxon>Dikarya</taxon>
        <taxon>Basidiomycota</taxon>
        <taxon>Agaricomycotina</taxon>
        <taxon>Agaricomycetes</taxon>
        <taxon>Russulales</taxon>
        <taxon>Auriscalpiaceae</taxon>
        <taxon>Artomyces</taxon>
    </lineage>
</organism>
<gene>
    <name evidence="1" type="ORF">BV25DRAFT_69473</name>
</gene>
<evidence type="ECO:0000313" key="2">
    <source>
        <dbReference type="Proteomes" id="UP000814140"/>
    </source>
</evidence>
<reference evidence="1" key="2">
    <citation type="journal article" date="2022" name="New Phytol.">
        <title>Evolutionary transition to the ectomycorrhizal habit in the genomes of a hyperdiverse lineage of mushroom-forming fungi.</title>
        <authorList>
            <person name="Looney B."/>
            <person name="Miyauchi S."/>
            <person name="Morin E."/>
            <person name="Drula E."/>
            <person name="Courty P.E."/>
            <person name="Kohler A."/>
            <person name="Kuo A."/>
            <person name="LaButti K."/>
            <person name="Pangilinan J."/>
            <person name="Lipzen A."/>
            <person name="Riley R."/>
            <person name="Andreopoulos W."/>
            <person name="He G."/>
            <person name="Johnson J."/>
            <person name="Nolan M."/>
            <person name="Tritt A."/>
            <person name="Barry K.W."/>
            <person name="Grigoriev I.V."/>
            <person name="Nagy L.G."/>
            <person name="Hibbett D."/>
            <person name="Henrissat B."/>
            <person name="Matheny P.B."/>
            <person name="Labbe J."/>
            <person name="Martin F.M."/>
        </authorList>
    </citation>
    <scope>NUCLEOTIDE SEQUENCE</scope>
    <source>
        <strain evidence="1">HHB10654</strain>
    </source>
</reference>
<sequence length="276" mass="30361">MPLWLARPTMARDHPTAMEEVEAAEAGAAATATGQLGARIRTNKGHRMVHISLGHRNSSSNISKVAMVEMVLVEDLLLSPITTDRVTPMVVVAGHHVEDMEAQQRRLLMVGDSHLGLRLEEVGMAMEERAGTVLGELVGTAVADTMAVTAMAMDHMPALDHIQMDTTVGTTQVAVVGVGVRIHRVQGGVVVDTDHYAFILHYRIHVYSNQKIEVHSMLHPCLIIALKYVQCTRSLRQRLRTETGLVCPKQSFDSSLNLRAQALAIRIRQCMTVNWP</sequence>
<evidence type="ECO:0000313" key="1">
    <source>
        <dbReference type="EMBL" id="KAI0068968.1"/>
    </source>
</evidence>
<accession>A0ACB8TKN3</accession>
<reference evidence="1" key="1">
    <citation type="submission" date="2021-03" db="EMBL/GenBank/DDBJ databases">
        <authorList>
            <consortium name="DOE Joint Genome Institute"/>
            <person name="Ahrendt S."/>
            <person name="Looney B.P."/>
            <person name="Miyauchi S."/>
            <person name="Morin E."/>
            <person name="Drula E."/>
            <person name="Courty P.E."/>
            <person name="Chicoki N."/>
            <person name="Fauchery L."/>
            <person name="Kohler A."/>
            <person name="Kuo A."/>
            <person name="Labutti K."/>
            <person name="Pangilinan J."/>
            <person name="Lipzen A."/>
            <person name="Riley R."/>
            <person name="Andreopoulos W."/>
            <person name="He G."/>
            <person name="Johnson J."/>
            <person name="Barry K.W."/>
            <person name="Grigoriev I.V."/>
            <person name="Nagy L."/>
            <person name="Hibbett D."/>
            <person name="Henrissat B."/>
            <person name="Matheny P.B."/>
            <person name="Labbe J."/>
            <person name="Martin F."/>
        </authorList>
    </citation>
    <scope>NUCLEOTIDE SEQUENCE</scope>
    <source>
        <strain evidence="1">HHB10654</strain>
    </source>
</reference>
<dbReference type="Proteomes" id="UP000814140">
    <property type="component" value="Unassembled WGS sequence"/>
</dbReference>
<protein>
    <submittedName>
        <fullName evidence="1">Uncharacterized protein</fullName>
    </submittedName>
</protein>
<comment type="caution">
    <text evidence="1">The sequence shown here is derived from an EMBL/GenBank/DDBJ whole genome shotgun (WGS) entry which is preliminary data.</text>
</comment>
<name>A0ACB8TKN3_9AGAM</name>
<keyword evidence="2" id="KW-1185">Reference proteome</keyword>
<proteinExistence type="predicted"/>
<dbReference type="EMBL" id="MU277187">
    <property type="protein sequence ID" value="KAI0068968.1"/>
    <property type="molecule type" value="Genomic_DNA"/>
</dbReference>